<dbReference type="EMBL" id="JASCZI010060570">
    <property type="protein sequence ID" value="MED6134045.1"/>
    <property type="molecule type" value="Genomic_DNA"/>
</dbReference>
<evidence type="ECO:0000313" key="3">
    <source>
        <dbReference type="Proteomes" id="UP001341840"/>
    </source>
</evidence>
<evidence type="ECO:0000313" key="2">
    <source>
        <dbReference type="EMBL" id="MED6134045.1"/>
    </source>
</evidence>
<comment type="caution">
    <text evidence="2">The sequence shown here is derived from an EMBL/GenBank/DDBJ whole genome shotgun (WGS) entry which is preliminary data.</text>
</comment>
<feature type="compositionally biased region" description="Low complexity" evidence="1">
    <location>
        <begin position="71"/>
        <end position="84"/>
    </location>
</feature>
<gene>
    <name evidence="2" type="ORF">PIB30_033872</name>
</gene>
<protein>
    <submittedName>
        <fullName evidence="2">Uncharacterized protein</fullName>
    </submittedName>
</protein>
<name>A0ABU6SDD6_9FABA</name>
<sequence length="151" mass="16221">MTDEDTWQLRSVRVRHVCKQVQRLGILHSKWLGKAFKKKVEHNPKSHLSRVGQIQRCSNCGVAGYKSRGCPKLPKAPLSAKVAPAPAPPIRARARGANANPKPITKVAKHNPPTKKAAAKPTGQSSSQPTKKTTSAASKPSTKPNSSQPIG</sequence>
<accession>A0ABU6SDD6</accession>
<proteinExistence type="predicted"/>
<dbReference type="Proteomes" id="UP001341840">
    <property type="component" value="Unassembled WGS sequence"/>
</dbReference>
<organism evidence="2 3">
    <name type="scientific">Stylosanthes scabra</name>
    <dbReference type="NCBI Taxonomy" id="79078"/>
    <lineage>
        <taxon>Eukaryota</taxon>
        <taxon>Viridiplantae</taxon>
        <taxon>Streptophyta</taxon>
        <taxon>Embryophyta</taxon>
        <taxon>Tracheophyta</taxon>
        <taxon>Spermatophyta</taxon>
        <taxon>Magnoliopsida</taxon>
        <taxon>eudicotyledons</taxon>
        <taxon>Gunneridae</taxon>
        <taxon>Pentapetalae</taxon>
        <taxon>rosids</taxon>
        <taxon>fabids</taxon>
        <taxon>Fabales</taxon>
        <taxon>Fabaceae</taxon>
        <taxon>Papilionoideae</taxon>
        <taxon>50 kb inversion clade</taxon>
        <taxon>dalbergioids sensu lato</taxon>
        <taxon>Dalbergieae</taxon>
        <taxon>Pterocarpus clade</taxon>
        <taxon>Stylosanthes</taxon>
    </lineage>
</organism>
<feature type="region of interest" description="Disordered" evidence="1">
    <location>
        <begin position="71"/>
        <end position="151"/>
    </location>
</feature>
<feature type="compositionally biased region" description="Low complexity" evidence="1">
    <location>
        <begin position="124"/>
        <end position="143"/>
    </location>
</feature>
<evidence type="ECO:0000256" key="1">
    <source>
        <dbReference type="SAM" id="MobiDB-lite"/>
    </source>
</evidence>
<keyword evidence="3" id="KW-1185">Reference proteome</keyword>
<reference evidence="2 3" key="1">
    <citation type="journal article" date="2023" name="Plants (Basel)">
        <title>Bridging the Gap: Combining Genomics and Transcriptomics Approaches to Understand Stylosanthes scabra, an Orphan Legume from the Brazilian Caatinga.</title>
        <authorList>
            <person name="Ferreira-Neto J.R.C."/>
            <person name="da Silva M.D."/>
            <person name="Binneck E."/>
            <person name="de Melo N.F."/>
            <person name="da Silva R.H."/>
            <person name="de Melo A.L.T.M."/>
            <person name="Pandolfi V."/>
            <person name="Bustamante F.O."/>
            <person name="Brasileiro-Vidal A.C."/>
            <person name="Benko-Iseppon A.M."/>
        </authorList>
    </citation>
    <scope>NUCLEOTIDE SEQUENCE [LARGE SCALE GENOMIC DNA]</scope>
    <source>
        <tissue evidence="2">Leaves</tissue>
    </source>
</reference>